<organism evidence="2">
    <name type="scientific">Nicotiana tabacum</name>
    <name type="common">Common tobacco</name>
    <dbReference type="NCBI Taxonomy" id="4097"/>
    <lineage>
        <taxon>Eukaryota</taxon>
        <taxon>Viridiplantae</taxon>
        <taxon>Streptophyta</taxon>
        <taxon>Embryophyta</taxon>
        <taxon>Tracheophyta</taxon>
        <taxon>Spermatophyta</taxon>
        <taxon>Magnoliopsida</taxon>
        <taxon>eudicotyledons</taxon>
        <taxon>Gunneridae</taxon>
        <taxon>Pentapetalae</taxon>
        <taxon>asterids</taxon>
        <taxon>lamiids</taxon>
        <taxon>Solanales</taxon>
        <taxon>Solanaceae</taxon>
        <taxon>Nicotianoideae</taxon>
        <taxon>Nicotianeae</taxon>
        <taxon>Nicotiana</taxon>
    </lineage>
</organism>
<name>A0A1S4D0S6_TOBAC</name>
<dbReference type="InterPro" id="IPR041588">
    <property type="entry name" value="Integrase_H2C2"/>
</dbReference>
<dbReference type="Pfam" id="PF17921">
    <property type="entry name" value="Integrase_H2C2"/>
    <property type="match status" value="1"/>
</dbReference>
<reference evidence="2" key="1">
    <citation type="submission" date="2025-08" db="UniProtKB">
        <authorList>
            <consortium name="RefSeq"/>
        </authorList>
    </citation>
    <scope>IDENTIFICATION</scope>
</reference>
<evidence type="ECO:0000259" key="1">
    <source>
        <dbReference type="Pfam" id="PF17921"/>
    </source>
</evidence>
<dbReference type="OrthoDB" id="1936587at2759"/>
<dbReference type="PaxDb" id="4097-A0A1S4D0S6"/>
<evidence type="ECO:0000313" key="2">
    <source>
        <dbReference type="RefSeq" id="XP_016507017.1"/>
    </source>
</evidence>
<dbReference type="PANTHER" id="PTHR47266">
    <property type="entry name" value="ENDONUCLEASE-RELATED"/>
    <property type="match status" value="1"/>
</dbReference>
<dbReference type="RefSeq" id="XP_016507017.1">
    <property type="nucleotide sequence ID" value="XM_016651531.1"/>
</dbReference>
<feature type="domain" description="Integrase zinc-binding" evidence="1">
    <location>
        <begin position="60"/>
        <end position="112"/>
    </location>
</feature>
<sequence>MGLEKQIYCLSERREVTRRSKVIKGPADQSSSVFTRQKWGSVQKSFRRPPAVCLGPAVTDYVLQKIHEGICGNHSGADSLVRKVIRVGYYWESMEKDTREFVRKCDKCQRFAPMIHQLGEQLNFVLSPWPFMK</sequence>
<gene>
    <name evidence="2" type="primary">LOC107824727</name>
</gene>
<protein>
    <recommendedName>
        <fullName evidence="1">Integrase zinc-binding domain-containing protein</fullName>
    </recommendedName>
</protein>
<dbReference type="Gene3D" id="1.10.340.70">
    <property type="match status" value="1"/>
</dbReference>
<dbReference type="AlphaFoldDB" id="A0A1S4D0S6"/>
<dbReference type="KEGG" id="nta:107824727"/>
<accession>A0A1S4D0S6</accession>
<proteinExistence type="predicted"/>
<dbReference type="InterPro" id="IPR052160">
    <property type="entry name" value="Gypsy_RT_Integrase-like"/>
</dbReference>